<proteinExistence type="predicted"/>
<dbReference type="InterPro" id="IPR050836">
    <property type="entry name" value="SDS22/Internalin_LRR"/>
</dbReference>
<sequence length="241" mass="26245">MENMNVYVLSSDIPVSARHGNGGMSELGNSNTSGGSVNRFLQSIRGLFADRNLQACVDAVAKENDWVFAHEVTGILLCNSKNISNLSGLEQLVNLERLILNDNNVTDLSPLSGLTNLKVLTLGDNNVSDVSPLSNLTNLTALSLGGNNISDVSALSGLKNLSVLWLNNNRVRNVKPLAKLTNINQLHLRGNNIGGLNVGRLCELKTLIHAEMIDLRENPEEAITEILWLKQRMGKQMILPE</sequence>
<gene>
    <name evidence="3" type="ORF">MNBD_NITROSPINAE04-2160</name>
</gene>
<organism evidence="3">
    <name type="scientific">hydrothermal vent metagenome</name>
    <dbReference type="NCBI Taxonomy" id="652676"/>
    <lineage>
        <taxon>unclassified sequences</taxon>
        <taxon>metagenomes</taxon>
        <taxon>ecological metagenomes</taxon>
    </lineage>
</organism>
<dbReference type="SMART" id="SM00365">
    <property type="entry name" value="LRR_SD22"/>
    <property type="match status" value="4"/>
</dbReference>
<protein>
    <submittedName>
        <fullName evidence="3">Internalin, putative</fullName>
    </submittedName>
</protein>
<evidence type="ECO:0000256" key="1">
    <source>
        <dbReference type="ARBA" id="ARBA00022614"/>
    </source>
</evidence>
<dbReference type="PANTHER" id="PTHR46652:SF3">
    <property type="entry name" value="LEUCINE-RICH REPEAT-CONTAINING PROTEIN 9"/>
    <property type="match status" value="1"/>
</dbReference>
<keyword evidence="2" id="KW-0677">Repeat</keyword>
<dbReference type="InterPro" id="IPR001611">
    <property type="entry name" value="Leu-rich_rpt"/>
</dbReference>
<dbReference type="SUPFAM" id="SSF52058">
    <property type="entry name" value="L domain-like"/>
    <property type="match status" value="1"/>
</dbReference>
<dbReference type="Pfam" id="PF12799">
    <property type="entry name" value="LRR_4"/>
    <property type="match status" value="2"/>
</dbReference>
<dbReference type="InterPro" id="IPR032675">
    <property type="entry name" value="LRR_dom_sf"/>
</dbReference>
<dbReference type="PROSITE" id="PS51450">
    <property type="entry name" value="LRR"/>
    <property type="match status" value="4"/>
</dbReference>
<dbReference type="PANTHER" id="PTHR46652">
    <property type="entry name" value="LEUCINE-RICH REPEAT AND IQ DOMAIN-CONTAINING PROTEIN 1-RELATED"/>
    <property type="match status" value="1"/>
</dbReference>
<dbReference type="AlphaFoldDB" id="A0A3B1C970"/>
<dbReference type="EMBL" id="UOGA01000276">
    <property type="protein sequence ID" value="VAX24702.1"/>
    <property type="molecule type" value="Genomic_DNA"/>
</dbReference>
<dbReference type="InterPro" id="IPR025875">
    <property type="entry name" value="Leu-rich_rpt_4"/>
</dbReference>
<dbReference type="Gene3D" id="3.80.10.10">
    <property type="entry name" value="Ribonuclease Inhibitor"/>
    <property type="match status" value="1"/>
</dbReference>
<name>A0A3B1C970_9ZZZZ</name>
<evidence type="ECO:0000313" key="3">
    <source>
        <dbReference type="EMBL" id="VAX24702.1"/>
    </source>
</evidence>
<keyword evidence="1" id="KW-0433">Leucine-rich repeat</keyword>
<evidence type="ECO:0000256" key="2">
    <source>
        <dbReference type="ARBA" id="ARBA00022737"/>
    </source>
</evidence>
<dbReference type="SMART" id="SM00369">
    <property type="entry name" value="LRR_TYP"/>
    <property type="match status" value="4"/>
</dbReference>
<dbReference type="InterPro" id="IPR003591">
    <property type="entry name" value="Leu-rich_rpt_typical-subtyp"/>
</dbReference>
<accession>A0A3B1C970</accession>
<reference evidence="3" key="1">
    <citation type="submission" date="2018-06" db="EMBL/GenBank/DDBJ databases">
        <authorList>
            <person name="Zhirakovskaya E."/>
        </authorList>
    </citation>
    <scope>NUCLEOTIDE SEQUENCE</scope>
</reference>